<keyword evidence="3" id="KW-1185">Reference proteome</keyword>
<dbReference type="Pfam" id="PF12043">
    <property type="entry name" value="DUF3527"/>
    <property type="match status" value="1"/>
</dbReference>
<dbReference type="AlphaFoldDB" id="A0AAP0I108"/>
<gene>
    <name evidence="2" type="ORF">Sjap_020873</name>
</gene>
<accession>A0AAP0I108</accession>
<evidence type="ECO:0000313" key="3">
    <source>
        <dbReference type="Proteomes" id="UP001417504"/>
    </source>
</evidence>
<evidence type="ECO:0000313" key="2">
    <source>
        <dbReference type="EMBL" id="KAK9103619.1"/>
    </source>
</evidence>
<name>A0AAP0I108_9MAGN</name>
<evidence type="ECO:0000256" key="1">
    <source>
        <dbReference type="SAM" id="MobiDB-lite"/>
    </source>
</evidence>
<dbReference type="EMBL" id="JBBNAE010000008">
    <property type="protein sequence ID" value="KAK9103619.1"/>
    <property type="molecule type" value="Genomic_DNA"/>
</dbReference>
<dbReference type="PANTHER" id="PTHR31390">
    <property type="entry name" value="EXPRESSED PROTEIN"/>
    <property type="match status" value="1"/>
</dbReference>
<feature type="region of interest" description="Disordered" evidence="1">
    <location>
        <begin position="573"/>
        <end position="592"/>
    </location>
</feature>
<reference evidence="2 3" key="1">
    <citation type="submission" date="2024-01" db="EMBL/GenBank/DDBJ databases">
        <title>Genome assemblies of Stephania.</title>
        <authorList>
            <person name="Yang L."/>
        </authorList>
    </citation>
    <scope>NUCLEOTIDE SEQUENCE [LARGE SCALE GENOMIC DNA]</scope>
    <source>
        <strain evidence="2">QJT</strain>
        <tissue evidence="2">Leaf</tissue>
    </source>
</reference>
<comment type="caution">
    <text evidence="2">The sequence shown here is derived from an EMBL/GenBank/DDBJ whole genome shotgun (WGS) entry which is preliminary data.</text>
</comment>
<protein>
    <submittedName>
        <fullName evidence="2">Uncharacterized protein</fullName>
    </submittedName>
</protein>
<dbReference type="Proteomes" id="UP001417504">
    <property type="component" value="Unassembled WGS sequence"/>
</dbReference>
<proteinExistence type="predicted"/>
<sequence length="724" mass="80231">MGLDTELEFEKYCKVVRNPRVERGLCYDGSKSVEKVENMLPASRAAHPLRSVDDESKELRFGKSRGSSHKGIAYGPAGVANDRVLKMDPLFKVSEESISARKMGESEERKKIELSYNGDESLSFRVFNALTASDVASPLLDKRISPGLKSFKEPETPDLLDLSFRFASTPDSITGRNLSSDEFFSISTESEDGDQPSVGTIERHSIGAPELQLCQTVEPLNEGNGVLGRNRFRALQKSSSVNVRRANAPFQSESNQPGQKTRLSPFRKMLNPIMKSKSMRSLSASAAELGNVTTTGNNRKLHKSLRHAFSNVSNKKESDVQLVKKDLRRSVPLSSPGHLNGLLTVGAKHGVSYFEFFVGDVEELLSAKTWKANNTCNWVYTFHSMSKRGNNNSRWGPKERCKGPAMIGQMQVSCFVLSEMRNGGIFDNSTVTEFVLYDIVNARRNMAVQDSPDCLSEFVIPSRSRDEESLVSSSQTEANSILSFMNQKLRNKDTPSDDEFDVSTHYPWSPADLHPISEIAAIVIQMPLEKRESLKEKQAEKFSDRQCLSMLESNANDRKNDKAIRKPNVKVVTPLGTHGLPESEEGGSPSSLLDRWRSGGHCDCGGWDMACPLVVFDGLTVQSKEEGRYKDVEEPMKIFFEGGKETAPALMMTSISGGQYSVDFHARLSKLQAFSVCVAILHSSEASTACTFECEQESLGCNSLKMLLNEEVRFLVGAVGEKER</sequence>
<dbReference type="InterPro" id="IPR021916">
    <property type="entry name" value="DUF3527"/>
</dbReference>
<organism evidence="2 3">
    <name type="scientific">Stephania japonica</name>
    <dbReference type="NCBI Taxonomy" id="461633"/>
    <lineage>
        <taxon>Eukaryota</taxon>
        <taxon>Viridiplantae</taxon>
        <taxon>Streptophyta</taxon>
        <taxon>Embryophyta</taxon>
        <taxon>Tracheophyta</taxon>
        <taxon>Spermatophyta</taxon>
        <taxon>Magnoliopsida</taxon>
        <taxon>Ranunculales</taxon>
        <taxon>Menispermaceae</taxon>
        <taxon>Menispermoideae</taxon>
        <taxon>Cissampelideae</taxon>
        <taxon>Stephania</taxon>
    </lineage>
</organism>
<dbReference type="PANTHER" id="PTHR31390:SF0">
    <property type="entry name" value="DOMAIN PROTEIN, PUTATIVE (DUF3527)-RELATED"/>
    <property type="match status" value="1"/>
</dbReference>